<reference evidence="2 3" key="1">
    <citation type="submission" date="2020-04" db="EMBL/GenBank/DDBJ databases">
        <title>Genome-Wide Identification of 5-Methylcytosine Sites in Bacterial Genomes By High-Throughput Sequencing of MspJI Restriction Fragments.</title>
        <authorList>
            <person name="Wu V."/>
        </authorList>
    </citation>
    <scope>NUCLEOTIDE SEQUENCE [LARGE SCALE GENOMIC DNA]</scope>
    <source>
        <strain evidence="2 3">S2</strain>
    </source>
</reference>
<keyword evidence="1" id="KW-0472">Membrane</keyword>
<protein>
    <submittedName>
        <fullName evidence="2">Uncharacterized protein</fullName>
    </submittedName>
</protein>
<reference evidence="2 3" key="2">
    <citation type="submission" date="2020-04" db="EMBL/GenBank/DDBJ databases">
        <authorList>
            <person name="Fomenkov A."/>
            <person name="Anton B.P."/>
            <person name="Roberts R.J."/>
        </authorList>
    </citation>
    <scope>NUCLEOTIDE SEQUENCE [LARGE SCALE GENOMIC DNA]</scope>
    <source>
        <strain evidence="2 3">S2</strain>
    </source>
</reference>
<dbReference type="Proteomes" id="UP000501868">
    <property type="component" value="Chromosome"/>
</dbReference>
<accession>A0A6H1P455</accession>
<proteinExistence type="predicted"/>
<sequence>MGRYLVGVVTVICGILLLIINQGKDFKEVEESIVIAYSFLIGGFIYIVYKFIRKR</sequence>
<evidence type="ECO:0000313" key="2">
    <source>
        <dbReference type="EMBL" id="QIZ08232.1"/>
    </source>
</evidence>
<name>A0A6H1P455_PRIMG</name>
<feature type="transmembrane region" description="Helical" evidence="1">
    <location>
        <begin position="33"/>
        <end position="52"/>
    </location>
</feature>
<evidence type="ECO:0000256" key="1">
    <source>
        <dbReference type="SAM" id="Phobius"/>
    </source>
</evidence>
<keyword evidence="1" id="KW-1133">Transmembrane helix</keyword>
<dbReference type="EMBL" id="CP051128">
    <property type="protein sequence ID" value="QIZ08232.1"/>
    <property type="molecule type" value="Genomic_DNA"/>
</dbReference>
<organism evidence="2 3">
    <name type="scientific">Priestia megaterium</name>
    <name type="common">Bacillus megaterium</name>
    <dbReference type="NCBI Taxonomy" id="1404"/>
    <lineage>
        <taxon>Bacteria</taxon>
        <taxon>Bacillati</taxon>
        <taxon>Bacillota</taxon>
        <taxon>Bacilli</taxon>
        <taxon>Bacillales</taxon>
        <taxon>Bacillaceae</taxon>
        <taxon>Priestia</taxon>
    </lineage>
</organism>
<dbReference type="AlphaFoldDB" id="A0A6H1P455"/>
<evidence type="ECO:0000313" key="3">
    <source>
        <dbReference type="Proteomes" id="UP000501868"/>
    </source>
</evidence>
<gene>
    <name evidence="2" type="ORF">HFZ78_17095</name>
</gene>
<keyword evidence="1" id="KW-0812">Transmembrane</keyword>